<feature type="compositionally biased region" description="Acidic residues" evidence="1">
    <location>
        <begin position="151"/>
        <end position="170"/>
    </location>
</feature>
<evidence type="ECO:0000313" key="3">
    <source>
        <dbReference type="EMBL" id="CAE0237719.1"/>
    </source>
</evidence>
<keyword evidence="2" id="KW-0472">Membrane</keyword>
<keyword evidence="2" id="KW-0812">Transmembrane</keyword>
<keyword evidence="2" id="KW-1133">Transmembrane helix</keyword>
<sequence length="401" mass="43215">MLVGGSVFLPLLPRFLWLNKDGGEVDLVEVHDPVLEVLAAPALGLPVPLTRLSHRQLARILSSLLGRGGVVGLLHYVTALEDWVEDASDSQDGEEGIDHGQAEDGLSGVAVVRDALHGEGVGHGSSEASYPHDELLLVVDVSELGPRLVDEEADEGDVEEPREVEDEDCHDDGADRESVDHVFEAEEAHSHEEEDQGFRGVGDRLIRNLEHLARPPRDVGRRINVQKEAIGEDGDDARELESVGHQVGDPGAHDHHGDLRVEVLLLHVVLLSLAQVTLVLVGLQGLPLLVVLVLIFEVDGLTLLNEGHEEGGEGPNHEGSDEDDGEVLDGVEDLFRGAQVGVLAEALDRLVHDDSNGVVKDALAEDDGVEVGVSVHLLENGKHRDRVSGRDQRPEGEAFLQ</sequence>
<evidence type="ECO:0000256" key="1">
    <source>
        <dbReference type="SAM" id="MobiDB-lite"/>
    </source>
</evidence>
<evidence type="ECO:0000256" key="2">
    <source>
        <dbReference type="SAM" id="Phobius"/>
    </source>
</evidence>
<name>A0A7S3FX18_9SPIT</name>
<gene>
    <name evidence="3" type="ORF">SRAS04492_LOCUS9528</name>
</gene>
<feature type="region of interest" description="Disordered" evidence="1">
    <location>
        <begin position="147"/>
        <end position="174"/>
    </location>
</feature>
<feature type="transmembrane region" description="Helical" evidence="2">
    <location>
        <begin position="264"/>
        <end position="296"/>
    </location>
</feature>
<feature type="region of interest" description="Disordered" evidence="1">
    <location>
        <begin position="306"/>
        <end position="327"/>
    </location>
</feature>
<feature type="compositionally biased region" description="Basic and acidic residues" evidence="1">
    <location>
        <begin position="306"/>
        <end position="319"/>
    </location>
</feature>
<dbReference type="AlphaFoldDB" id="A0A7S3FX18"/>
<accession>A0A7S3FX18</accession>
<reference evidence="3" key="1">
    <citation type="submission" date="2021-01" db="EMBL/GenBank/DDBJ databases">
        <authorList>
            <person name="Corre E."/>
            <person name="Pelletier E."/>
            <person name="Niang G."/>
            <person name="Scheremetjew M."/>
            <person name="Finn R."/>
            <person name="Kale V."/>
            <person name="Holt S."/>
            <person name="Cochrane G."/>
            <person name="Meng A."/>
            <person name="Brown T."/>
            <person name="Cohen L."/>
        </authorList>
    </citation>
    <scope>NUCLEOTIDE SEQUENCE</scope>
    <source>
        <strain evidence="3">Ras09</strain>
    </source>
</reference>
<dbReference type="EMBL" id="HBIA01019207">
    <property type="protein sequence ID" value="CAE0237719.1"/>
    <property type="molecule type" value="Transcribed_RNA"/>
</dbReference>
<proteinExistence type="predicted"/>
<organism evidence="3">
    <name type="scientific">Strombidium rassoulzadegani</name>
    <dbReference type="NCBI Taxonomy" id="1082188"/>
    <lineage>
        <taxon>Eukaryota</taxon>
        <taxon>Sar</taxon>
        <taxon>Alveolata</taxon>
        <taxon>Ciliophora</taxon>
        <taxon>Intramacronucleata</taxon>
        <taxon>Spirotrichea</taxon>
        <taxon>Oligotrichia</taxon>
        <taxon>Strombidiidae</taxon>
        <taxon>Strombidium</taxon>
    </lineage>
</organism>
<protein>
    <submittedName>
        <fullName evidence="3">Uncharacterized protein</fullName>
    </submittedName>
</protein>